<feature type="transmembrane region" description="Helical" evidence="2">
    <location>
        <begin position="241"/>
        <end position="260"/>
    </location>
</feature>
<keyword evidence="2" id="KW-1133">Transmembrane helix</keyword>
<feature type="compositionally biased region" description="Polar residues" evidence="1">
    <location>
        <begin position="135"/>
        <end position="152"/>
    </location>
</feature>
<dbReference type="PANTHER" id="PTHR46034:SF12">
    <property type="entry name" value="B2 PROTEIN"/>
    <property type="match status" value="1"/>
</dbReference>
<sequence>MAHLYSCFPNDVESHNSNKKLPVDEQHVNRSMEDQQWSYVAKKLAFQDQTRAKMDNLQGGKGIENRNSPRSLFPHNAKPAGAGYSKGSKSPPASSGKHKHKGPSEQTDMVNRMIDNLLSLDSKSLHPSQKGLLSHASSPALTQTQKTSTMNTSLDMKRFKTLPPPESLSRNETLGGYIFVCNNDTMQEDLKRQLFGLPQRYRDSVRTIQPGLPLFLYNYTTHQLHGVFEVHTLSIMARKTVVVYLMILVYGFLIQAASFGGSNIDPTAWEDKKNKGESRFPAQVKIRVRKICKPLDEDEFRPVLHHYDGPKFRLQLSVPEVI</sequence>
<proteinExistence type="predicted"/>
<feature type="region of interest" description="Disordered" evidence="1">
    <location>
        <begin position="1"/>
        <end position="29"/>
    </location>
</feature>
<evidence type="ECO:0000313" key="4">
    <source>
        <dbReference type="EMBL" id="KAH7388410.1"/>
    </source>
</evidence>
<dbReference type="Pfam" id="PF10539">
    <property type="entry name" value="Dev_Cell_Death"/>
    <property type="match status" value="2"/>
</dbReference>
<reference evidence="4" key="1">
    <citation type="submission" date="2021-08" db="EMBL/GenBank/DDBJ databases">
        <title>WGS assembly of Ceratopteris richardii.</title>
        <authorList>
            <person name="Marchant D.B."/>
            <person name="Chen G."/>
            <person name="Jenkins J."/>
            <person name="Shu S."/>
            <person name="Leebens-Mack J."/>
            <person name="Grimwood J."/>
            <person name="Schmutz J."/>
            <person name="Soltis P."/>
            <person name="Soltis D."/>
            <person name="Chen Z.-H."/>
        </authorList>
    </citation>
    <scope>NUCLEOTIDE SEQUENCE</scope>
    <source>
        <strain evidence="4">Whitten #5841</strain>
        <tissue evidence="4">Leaf</tissue>
    </source>
</reference>
<accession>A0A8T2T0S0</accession>
<name>A0A8T2T0S0_CERRI</name>
<dbReference type="PANTHER" id="PTHR46034">
    <property type="match status" value="1"/>
</dbReference>
<feature type="domain" description="DCD" evidence="3">
    <location>
        <begin position="172"/>
        <end position="322"/>
    </location>
</feature>
<dbReference type="PROSITE" id="PS51222">
    <property type="entry name" value="DCD"/>
    <property type="match status" value="1"/>
</dbReference>
<evidence type="ECO:0000256" key="1">
    <source>
        <dbReference type="SAM" id="MobiDB-lite"/>
    </source>
</evidence>
<dbReference type="EMBL" id="CM035421">
    <property type="protein sequence ID" value="KAH7388410.1"/>
    <property type="molecule type" value="Genomic_DNA"/>
</dbReference>
<keyword evidence="2" id="KW-0812">Transmembrane</keyword>
<feature type="region of interest" description="Disordered" evidence="1">
    <location>
        <begin position="125"/>
        <end position="152"/>
    </location>
</feature>
<organism evidence="4 5">
    <name type="scientific">Ceratopteris richardii</name>
    <name type="common">Triangle waterfern</name>
    <dbReference type="NCBI Taxonomy" id="49495"/>
    <lineage>
        <taxon>Eukaryota</taxon>
        <taxon>Viridiplantae</taxon>
        <taxon>Streptophyta</taxon>
        <taxon>Embryophyta</taxon>
        <taxon>Tracheophyta</taxon>
        <taxon>Polypodiopsida</taxon>
        <taxon>Polypodiidae</taxon>
        <taxon>Polypodiales</taxon>
        <taxon>Pteridineae</taxon>
        <taxon>Pteridaceae</taxon>
        <taxon>Parkerioideae</taxon>
        <taxon>Ceratopteris</taxon>
    </lineage>
</organism>
<keyword evidence="2" id="KW-0472">Membrane</keyword>
<evidence type="ECO:0000256" key="2">
    <source>
        <dbReference type="SAM" id="Phobius"/>
    </source>
</evidence>
<evidence type="ECO:0000259" key="3">
    <source>
        <dbReference type="PROSITE" id="PS51222"/>
    </source>
</evidence>
<protein>
    <recommendedName>
        <fullName evidence="3">DCD domain-containing protein</fullName>
    </recommendedName>
</protein>
<feature type="compositionally biased region" description="Low complexity" evidence="1">
    <location>
        <begin position="85"/>
        <end position="95"/>
    </location>
</feature>
<gene>
    <name evidence="4" type="ORF">KP509_16G074500</name>
</gene>
<feature type="region of interest" description="Disordered" evidence="1">
    <location>
        <begin position="57"/>
        <end position="105"/>
    </location>
</feature>
<feature type="compositionally biased region" description="Basic and acidic residues" evidence="1">
    <location>
        <begin position="12"/>
        <end position="29"/>
    </location>
</feature>
<comment type="caution">
    <text evidence="4">The sequence shown here is derived from an EMBL/GenBank/DDBJ whole genome shotgun (WGS) entry which is preliminary data.</text>
</comment>
<dbReference type="Proteomes" id="UP000825935">
    <property type="component" value="Chromosome 16"/>
</dbReference>
<keyword evidence="5" id="KW-1185">Reference proteome</keyword>
<dbReference type="SMART" id="SM00767">
    <property type="entry name" value="DCD"/>
    <property type="match status" value="1"/>
</dbReference>
<dbReference type="GO" id="GO:0034976">
    <property type="term" value="P:response to endoplasmic reticulum stress"/>
    <property type="evidence" value="ECO:0007669"/>
    <property type="project" value="InterPro"/>
</dbReference>
<dbReference type="InterPro" id="IPR044832">
    <property type="entry name" value="NRP-like"/>
</dbReference>
<dbReference type="InterPro" id="IPR013989">
    <property type="entry name" value="Dev_and_cell_death_domain"/>
</dbReference>
<evidence type="ECO:0000313" key="5">
    <source>
        <dbReference type="Proteomes" id="UP000825935"/>
    </source>
</evidence>
<dbReference type="OMA" id="DENQKWP"/>
<dbReference type="AlphaFoldDB" id="A0A8T2T0S0"/>
<dbReference type="OrthoDB" id="1914176at2759"/>